<reference evidence="3" key="3">
    <citation type="submission" date="2015-04" db="UniProtKB">
        <authorList>
            <consortium name="EnsemblPlants"/>
        </authorList>
    </citation>
    <scope>IDENTIFICATION</scope>
    <source>
        <strain evidence="3">cv. Jemalong A17</strain>
    </source>
</reference>
<dbReference type="EnsemblPlants" id="KEH22769">
    <property type="protein sequence ID" value="KEH22769"/>
    <property type="gene ID" value="MTR_7g056770"/>
</dbReference>
<evidence type="ECO:0000313" key="3">
    <source>
        <dbReference type="EnsemblPlants" id="KEH22769"/>
    </source>
</evidence>
<evidence type="ECO:0000313" key="2">
    <source>
        <dbReference type="EMBL" id="KEH22769.1"/>
    </source>
</evidence>
<feature type="region of interest" description="Disordered" evidence="1">
    <location>
        <begin position="26"/>
        <end position="48"/>
    </location>
</feature>
<evidence type="ECO:0000256" key="1">
    <source>
        <dbReference type="SAM" id="MobiDB-lite"/>
    </source>
</evidence>
<proteinExistence type="predicted"/>
<accession>A0A072TZ42</accession>
<dbReference type="Proteomes" id="UP000002051">
    <property type="component" value="Unassembled WGS sequence"/>
</dbReference>
<name>A0A072TZ42_MEDTR</name>
<dbReference type="HOGENOM" id="CLU_2088455_0_0_1"/>
<dbReference type="AlphaFoldDB" id="A0A072TZ42"/>
<protein>
    <submittedName>
        <fullName evidence="2 3">Uncharacterized protein</fullName>
    </submittedName>
</protein>
<feature type="region of interest" description="Disordered" evidence="1">
    <location>
        <begin position="66"/>
        <end position="99"/>
    </location>
</feature>
<dbReference type="EMBL" id="CM001223">
    <property type="protein sequence ID" value="KEH22769.1"/>
    <property type="molecule type" value="Genomic_DNA"/>
</dbReference>
<keyword evidence="4" id="KW-1185">Reference proteome</keyword>
<gene>
    <name evidence="2" type="ordered locus">MTR_7g056770</name>
</gene>
<reference evidence="2 4" key="1">
    <citation type="journal article" date="2011" name="Nature">
        <title>The Medicago genome provides insight into the evolution of rhizobial symbioses.</title>
        <authorList>
            <person name="Young N.D."/>
            <person name="Debelle F."/>
            <person name="Oldroyd G.E."/>
            <person name="Geurts R."/>
            <person name="Cannon S.B."/>
            <person name="Udvardi M.K."/>
            <person name="Benedito V.A."/>
            <person name="Mayer K.F."/>
            <person name="Gouzy J."/>
            <person name="Schoof H."/>
            <person name="Van de Peer Y."/>
            <person name="Proost S."/>
            <person name="Cook D.R."/>
            <person name="Meyers B.C."/>
            <person name="Spannagl M."/>
            <person name="Cheung F."/>
            <person name="De Mita S."/>
            <person name="Krishnakumar V."/>
            <person name="Gundlach H."/>
            <person name="Zhou S."/>
            <person name="Mudge J."/>
            <person name="Bharti A.K."/>
            <person name="Murray J.D."/>
            <person name="Naoumkina M.A."/>
            <person name="Rosen B."/>
            <person name="Silverstein K.A."/>
            <person name="Tang H."/>
            <person name="Rombauts S."/>
            <person name="Zhao P.X."/>
            <person name="Zhou P."/>
            <person name="Barbe V."/>
            <person name="Bardou P."/>
            <person name="Bechner M."/>
            <person name="Bellec A."/>
            <person name="Berger A."/>
            <person name="Berges H."/>
            <person name="Bidwell S."/>
            <person name="Bisseling T."/>
            <person name="Choisne N."/>
            <person name="Couloux A."/>
            <person name="Denny R."/>
            <person name="Deshpande S."/>
            <person name="Dai X."/>
            <person name="Doyle J.J."/>
            <person name="Dudez A.M."/>
            <person name="Farmer A.D."/>
            <person name="Fouteau S."/>
            <person name="Franken C."/>
            <person name="Gibelin C."/>
            <person name="Gish J."/>
            <person name="Goldstein S."/>
            <person name="Gonzalez A.J."/>
            <person name="Green P.J."/>
            <person name="Hallab A."/>
            <person name="Hartog M."/>
            <person name="Hua A."/>
            <person name="Humphray S.J."/>
            <person name="Jeong D.H."/>
            <person name="Jing Y."/>
            <person name="Jocker A."/>
            <person name="Kenton S.M."/>
            <person name="Kim D.J."/>
            <person name="Klee K."/>
            <person name="Lai H."/>
            <person name="Lang C."/>
            <person name="Lin S."/>
            <person name="Macmil S.L."/>
            <person name="Magdelenat G."/>
            <person name="Matthews L."/>
            <person name="McCorrison J."/>
            <person name="Monaghan E.L."/>
            <person name="Mun J.H."/>
            <person name="Najar F.Z."/>
            <person name="Nicholson C."/>
            <person name="Noirot C."/>
            <person name="O'Bleness M."/>
            <person name="Paule C.R."/>
            <person name="Poulain J."/>
            <person name="Prion F."/>
            <person name="Qin B."/>
            <person name="Qu C."/>
            <person name="Retzel E.F."/>
            <person name="Riddle C."/>
            <person name="Sallet E."/>
            <person name="Samain S."/>
            <person name="Samson N."/>
            <person name="Sanders I."/>
            <person name="Saurat O."/>
            <person name="Scarpelli C."/>
            <person name="Schiex T."/>
            <person name="Segurens B."/>
            <person name="Severin A.J."/>
            <person name="Sherrier D.J."/>
            <person name="Shi R."/>
            <person name="Sims S."/>
            <person name="Singer S.R."/>
            <person name="Sinharoy S."/>
            <person name="Sterck L."/>
            <person name="Viollet A."/>
            <person name="Wang B.B."/>
            <person name="Wang K."/>
            <person name="Wang M."/>
            <person name="Wang X."/>
            <person name="Warfsmann J."/>
            <person name="Weissenbach J."/>
            <person name="White D.D."/>
            <person name="White J.D."/>
            <person name="Wiley G.B."/>
            <person name="Wincker P."/>
            <person name="Xing Y."/>
            <person name="Yang L."/>
            <person name="Yao Z."/>
            <person name="Ying F."/>
            <person name="Zhai J."/>
            <person name="Zhou L."/>
            <person name="Zuber A."/>
            <person name="Denarie J."/>
            <person name="Dixon R.A."/>
            <person name="May G.D."/>
            <person name="Schwartz D.C."/>
            <person name="Rogers J."/>
            <person name="Quetier F."/>
            <person name="Town C.D."/>
            <person name="Roe B.A."/>
        </authorList>
    </citation>
    <scope>NUCLEOTIDE SEQUENCE [LARGE SCALE GENOMIC DNA]</scope>
    <source>
        <strain evidence="2">A17</strain>
        <strain evidence="3 4">cv. Jemalong A17</strain>
    </source>
</reference>
<sequence>MANNSKEQVIFSVLEHLGDEGVKEMKCNKASPKPYHRKDGPKQPHSNDFIGPINLCELKLGVELQPDPAKASNSDLSSQLNRKPLHRVNSMKMKKRAEPELSVLVPERRRLVPRFVL</sequence>
<reference evidence="2 4" key="2">
    <citation type="journal article" date="2014" name="BMC Genomics">
        <title>An improved genome release (version Mt4.0) for the model legume Medicago truncatula.</title>
        <authorList>
            <person name="Tang H."/>
            <person name="Krishnakumar V."/>
            <person name="Bidwell S."/>
            <person name="Rosen B."/>
            <person name="Chan A."/>
            <person name="Zhou S."/>
            <person name="Gentzbittel L."/>
            <person name="Childs K.L."/>
            <person name="Yandell M."/>
            <person name="Gundlach H."/>
            <person name="Mayer K.F."/>
            <person name="Schwartz D.C."/>
            <person name="Town C.D."/>
        </authorList>
    </citation>
    <scope>GENOME REANNOTATION</scope>
    <source>
        <strain evidence="2">A17</strain>
        <strain evidence="3 4">cv. Jemalong A17</strain>
    </source>
</reference>
<evidence type="ECO:0000313" key="4">
    <source>
        <dbReference type="Proteomes" id="UP000002051"/>
    </source>
</evidence>
<feature type="compositionally biased region" description="Polar residues" evidence="1">
    <location>
        <begin position="71"/>
        <end position="81"/>
    </location>
</feature>
<organism evidence="2 4">
    <name type="scientific">Medicago truncatula</name>
    <name type="common">Barrel medic</name>
    <name type="synonym">Medicago tribuloides</name>
    <dbReference type="NCBI Taxonomy" id="3880"/>
    <lineage>
        <taxon>Eukaryota</taxon>
        <taxon>Viridiplantae</taxon>
        <taxon>Streptophyta</taxon>
        <taxon>Embryophyta</taxon>
        <taxon>Tracheophyta</taxon>
        <taxon>Spermatophyta</taxon>
        <taxon>Magnoliopsida</taxon>
        <taxon>eudicotyledons</taxon>
        <taxon>Gunneridae</taxon>
        <taxon>Pentapetalae</taxon>
        <taxon>rosids</taxon>
        <taxon>fabids</taxon>
        <taxon>Fabales</taxon>
        <taxon>Fabaceae</taxon>
        <taxon>Papilionoideae</taxon>
        <taxon>50 kb inversion clade</taxon>
        <taxon>NPAAA clade</taxon>
        <taxon>Hologalegina</taxon>
        <taxon>IRL clade</taxon>
        <taxon>Trifolieae</taxon>
        <taxon>Medicago</taxon>
    </lineage>
</organism>